<evidence type="ECO:0000256" key="1">
    <source>
        <dbReference type="SAM" id="MobiDB-lite"/>
    </source>
</evidence>
<comment type="caution">
    <text evidence="2">The sequence shown here is derived from an EMBL/GenBank/DDBJ whole genome shotgun (WGS) entry which is preliminary data.</text>
</comment>
<organism evidence="2 3">
    <name type="scientific">Eumeta variegata</name>
    <name type="common">Bagworm moth</name>
    <name type="synonym">Eumeta japonica</name>
    <dbReference type="NCBI Taxonomy" id="151549"/>
    <lineage>
        <taxon>Eukaryota</taxon>
        <taxon>Metazoa</taxon>
        <taxon>Ecdysozoa</taxon>
        <taxon>Arthropoda</taxon>
        <taxon>Hexapoda</taxon>
        <taxon>Insecta</taxon>
        <taxon>Pterygota</taxon>
        <taxon>Neoptera</taxon>
        <taxon>Endopterygota</taxon>
        <taxon>Lepidoptera</taxon>
        <taxon>Glossata</taxon>
        <taxon>Ditrysia</taxon>
        <taxon>Tineoidea</taxon>
        <taxon>Psychidae</taxon>
        <taxon>Oiketicinae</taxon>
        <taxon>Eumeta</taxon>
    </lineage>
</organism>
<dbReference type="EMBL" id="BGZK01000243">
    <property type="protein sequence ID" value="GBP31203.1"/>
    <property type="molecule type" value="Genomic_DNA"/>
</dbReference>
<evidence type="ECO:0000313" key="2">
    <source>
        <dbReference type="EMBL" id="GBP31203.1"/>
    </source>
</evidence>
<protein>
    <submittedName>
        <fullName evidence="2">Uncharacterized protein</fullName>
    </submittedName>
</protein>
<dbReference type="AlphaFoldDB" id="A0A4C1UXH1"/>
<feature type="compositionally biased region" description="Basic residues" evidence="1">
    <location>
        <begin position="355"/>
        <end position="367"/>
    </location>
</feature>
<evidence type="ECO:0000313" key="3">
    <source>
        <dbReference type="Proteomes" id="UP000299102"/>
    </source>
</evidence>
<proteinExistence type="predicted"/>
<gene>
    <name evidence="2" type="ORF">EVAR_21483_1</name>
</gene>
<dbReference type="Proteomes" id="UP000299102">
    <property type="component" value="Unassembled WGS sequence"/>
</dbReference>
<name>A0A4C1UXH1_EUMVA</name>
<feature type="region of interest" description="Disordered" evidence="1">
    <location>
        <begin position="346"/>
        <end position="377"/>
    </location>
</feature>
<sequence>MQYNVVGDGTIPSIRQSASHLANFVELPLPTLNINAKLVLEYQRILFVYLHAVDERSTRKSISERLQRLQVDALGDVRGRDSVPALGALNVTDNSRHVLTGLGGSVAAQRHLPNEITGLRGPNESKRASNGKVAPLHPAHLLFIRPSEAGAILVTKGFKARIEARFRVPVDIGRSSVGDANAPVATSECGSRHAGDLLAQSRSENRIIRPQHSDTWESNSGLALGYLQSHGDNAGGAVPAALHPCAAPRAAGPPTLAYNTNDSTIIKSEYVFCCRYGSPGVRATAAAAAARRGGPSHDVHPKLAFKAIFNAFNERLNLCTFVSVFIVKFGPRAEVSPLTAAMLKSETATSTRVTSQRRSRRPRRPHRPACSGYVATL</sequence>
<accession>A0A4C1UXH1</accession>
<reference evidence="2 3" key="1">
    <citation type="journal article" date="2019" name="Commun. Biol.">
        <title>The bagworm genome reveals a unique fibroin gene that provides high tensile strength.</title>
        <authorList>
            <person name="Kono N."/>
            <person name="Nakamura H."/>
            <person name="Ohtoshi R."/>
            <person name="Tomita M."/>
            <person name="Numata K."/>
            <person name="Arakawa K."/>
        </authorList>
    </citation>
    <scope>NUCLEOTIDE SEQUENCE [LARGE SCALE GENOMIC DNA]</scope>
</reference>
<keyword evidence="3" id="KW-1185">Reference proteome</keyword>